<evidence type="ECO:0000313" key="1">
    <source>
        <dbReference type="EMBL" id="CAI89468.1"/>
    </source>
</evidence>
<sequence length="128" mass="14026">MKVIITIIVLLIITSGYYLSVHAAIFNANKTIEVKEYSDLFYKLGSDSAPDSVSIDEIIAGASQFALSMCDDAVYQQVLGKTVDSCKLKFHQSKAKCAQFLTAHNSAFYDKKTPVSLVAEKFIDCVSS</sequence>
<dbReference type="eggNOG" id="ENOG5031JAQ">
    <property type="taxonomic scope" value="Bacteria"/>
</dbReference>
<reference evidence="1 2" key="1">
    <citation type="journal article" date="2005" name="Genome Res.">
        <title>Coping with cold: the genome of the versatile marine Antarctica bacterium Pseudoalteromonas haloplanktis TAC125.</title>
        <authorList>
            <person name="Medigue C."/>
            <person name="Krin E."/>
            <person name="Pascal G."/>
            <person name="Barbe V."/>
            <person name="Bernsel A."/>
            <person name="Bertin P."/>
            <person name="Cheung F."/>
            <person name="Cruveiller S."/>
            <person name="Damico S."/>
            <person name="Duilio A."/>
            <person name="Fang G."/>
            <person name="Feller G."/>
            <person name="Mangenot S."/>
            <person name="Marino G."/>
            <person name="Nilsson J."/>
            <person name="Parilli E."/>
            <person name="Rocha E."/>
            <person name="Rouy Z."/>
            <person name="Sekowska A."/>
            <person name="Tutino M.L."/>
            <person name="Vallenet D."/>
            <person name="von Heijne G."/>
            <person name="Danchin A."/>
        </authorList>
    </citation>
    <scope>NUCLEOTIDE SEQUENCE [LARGE SCALE GENOMIC DNA]</scope>
    <source>
        <strain evidence="2">TAC 125</strain>
    </source>
</reference>
<dbReference type="STRING" id="326442.PSHAb0431"/>
<dbReference type="AlphaFoldDB" id="Q3IC86"/>
<gene>
    <name evidence="1" type="ordered locus">PSHAb0431</name>
</gene>
<dbReference type="EMBL" id="CR954247">
    <property type="protein sequence ID" value="CAI89468.1"/>
    <property type="molecule type" value="Genomic_DNA"/>
</dbReference>
<keyword evidence="2" id="KW-1185">Reference proteome</keyword>
<accession>Q3IC86</accession>
<dbReference type="Proteomes" id="UP000006843">
    <property type="component" value="Chromosome II"/>
</dbReference>
<proteinExistence type="predicted"/>
<dbReference type="BioCyc" id="PHAL326442:PSHA_RS16915-MONOMER"/>
<dbReference type="KEGG" id="pha:PSHAb0431"/>
<organism evidence="1 2">
    <name type="scientific">Pseudoalteromonas translucida (strain TAC 125)</name>
    <dbReference type="NCBI Taxonomy" id="326442"/>
    <lineage>
        <taxon>Bacteria</taxon>
        <taxon>Pseudomonadati</taxon>
        <taxon>Pseudomonadota</taxon>
        <taxon>Gammaproteobacteria</taxon>
        <taxon>Alteromonadales</taxon>
        <taxon>Pseudoalteromonadaceae</taxon>
        <taxon>Pseudoalteromonas</taxon>
    </lineage>
</organism>
<dbReference type="PATRIC" id="fig|326442.8.peg.3337"/>
<name>Q3IC86_PSET1</name>
<dbReference type="HOGENOM" id="CLU_2001962_0_0_6"/>
<evidence type="ECO:0000313" key="2">
    <source>
        <dbReference type="Proteomes" id="UP000006843"/>
    </source>
</evidence>
<protein>
    <submittedName>
        <fullName evidence="1">Orphan protein</fullName>
    </submittedName>
</protein>